<accession>A0ACC0KTN8</accession>
<keyword evidence="2" id="KW-1185">Reference proteome</keyword>
<organism evidence="1 2">
    <name type="scientific">Choristoneura fumiferana</name>
    <name type="common">Spruce budworm moth</name>
    <name type="synonym">Archips fumiferana</name>
    <dbReference type="NCBI Taxonomy" id="7141"/>
    <lineage>
        <taxon>Eukaryota</taxon>
        <taxon>Metazoa</taxon>
        <taxon>Ecdysozoa</taxon>
        <taxon>Arthropoda</taxon>
        <taxon>Hexapoda</taxon>
        <taxon>Insecta</taxon>
        <taxon>Pterygota</taxon>
        <taxon>Neoptera</taxon>
        <taxon>Endopterygota</taxon>
        <taxon>Lepidoptera</taxon>
        <taxon>Glossata</taxon>
        <taxon>Ditrysia</taxon>
        <taxon>Tortricoidea</taxon>
        <taxon>Tortricidae</taxon>
        <taxon>Tortricinae</taxon>
        <taxon>Choristoneura</taxon>
    </lineage>
</organism>
<name>A0ACC0KTN8_CHOFU</name>
<evidence type="ECO:0000313" key="2">
    <source>
        <dbReference type="Proteomes" id="UP001064048"/>
    </source>
</evidence>
<dbReference type="EMBL" id="CM046123">
    <property type="protein sequence ID" value="KAI8439695.1"/>
    <property type="molecule type" value="Genomic_DNA"/>
</dbReference>
<proteinExistence type="predicted"/>
<protein>
    <submittedName>
        <fullName evidence="1">Uncharacterized protein</fullName>
    </submittedName>
</protein>
<reference evidence="1 2" key="1">
    <citation type="journal article" date="2022" name="Genome Biol. Evol.">
        <title>The Spruce Budworm Genome: Reconstructing the Evolutionary History of Antifreeze Proteins.</title>
        <authorList>
            <person name="Beliveau C."/>
            <person name="Gagne P."/>
            <person name="Picq S."/>
            <person name="Vernygora O."/>
            <person name="Keeling C.I."/>
            <person name="Pinkney K."/>
            <person name="Doucet D."/>
            <person name="Wen F."/>
            <person name="Johnston J.S."/>
            <person name="Maaroufi H."/>
            <person name="Boyle B."/>
            <person name="Laroche J."/>
            <person name="Dewar K."/>
            <person name="Juretic N."/>
            <person name="Blackburn G."/>
            <person name="Nisole A."/>
            <person name="Brunet B."/>
            <person name="Brandao M."/>
            <person name="Lumley L."/>
            <person name="Duan J."/>
            <person name="Quan G."/>
            <person name="Lucarotti C.J."/>
            <person name="Roe A.D."/>
            <person name="Sperling F.A.H."/>
            <person name="Levesque R.C."/>
            <person name="Cusson M."/>
        </authorList>
    </citation>
    <scope>NUCLEOTIDE SEQUENCE [LARGE SCALE GENOMIC DNA]</scope>
    <source>
        <strain evidence="1">Glfc:IPQL:Cfum</strain>
    </source>
</reference>
<sequence length="140" mass="15095">MQLAQPDKQGAAPAPLPAAKPAPPRSLARAINDTFQTFTVPVNSYPRTPYIKKVNHKLVMDEELLRGRAAAKKAGKSTPDFSLPYVPGASNSPVKKAKKPHAQPVTANKSCEHWDSLRSGADVTSSARTATNLPYMPAYM</sequence>
<evidence type="ECO:0000313" key="1">
    <source>
        <dbReference type="EMBL" id="KAI8439695.1"/>
    </source>
</evidence>
<dbReference type="Proteomes" id="UP001064048">
    <property type="component" value="Chromosome 23"/>
</dbReference>
<comment type="caution">
    <text evidence="1">The sequence shown here is derived from an EMBL/GenBank/DDBJ whole genome shotgun (WGS) entry which is preliminary data.</text>
</comment>
<gene>
    <name evidence="1" type="ORF">MSG28_013389</name>
</gene>